<proteinExistence type="predicted"/>
<dbReference type="InterPro" id="IPR036770">
    <property type="entry name" value="Ankyrin_rpt-contain_sf"/>
</dbReference>
<dbReference type="EMBL" id="JADCSA010000002">
    <property type="protein sequence ID" value="MBE7323573.1"/>
    <property type="molecule type" value="Genomic_DNA"/>
</dbReference>
<dbReference type="SMART" id="SM00248">
    <property type="entry name" value="ANK"/>
    <property type="match status" value="2"/>
</dbReference>
<name>A0ABR9RPV0_9ACTN</name>
<dbReference type="SUPFAM" id="SSF48403">
    <property type="entry name" value="Ankyrin repeat"/>
    <property type="match status" value="1"/>
</dbReference>
<evidence type="ECO:0000256" key="1">
    <source>
        <dbReference type="ARBA" id="ARBA00022737"/>
    </source>
</evidence>
<dbReference type="Proteomes" id="UP000756387">
    <property type="component" value="Unassembled WGS sequence"/>
</dbReference>
<dbReference type="PANTHER" id="PTHR24171:SF8">
    <property type="entry name" value="BRCA1-ASSOCIATED RING DOMAIN PROTEIN 1"/>
    <property type="match status" value="1"/>
</dbReference>
<sequence>MTTGAEWKDMFHAARDGDVEMVRFQLDAGVDVDYAHPEMQSTALVEACLGGHREVAHLLLDRGADPTLASDMEECTPIEAARRSGLDDVVLRLRSLGAQEPPPPAKPRGPVVRWLSRISGR</sequence>
<dbReference type="RefSeq" id="WP_193636892.1">
    <property type="nucleotide sequence ID" value="NZ_JADCSA010000002.1"/>
</dbReference>
<protein>
    <submittedName>
        <fullName evidence="4">Ankyrin repeat domain-containing protein</fullName>
    </submittedName>
</protein>
<keyword evidence="1" id="KW-0677">Repeat</keyword>
<organism evidence="4 5">
    <name type="scientific">Nocardioides malaquae</name>
    <dbReference type="NCBI Taxonomy" id="2773426"/>
    <lineage>
        <taxon>Bacteria</taxon>
        <taxon>Bacillati</taxon>
        <taxon>Actinomycetota</taxon>
        <taxon>Actinomycetes</taxon>
        <taxon>Propionibacteriales</taxon>
        <taxon>Nocardioidaceae</taxon>
        <taxon>Nocardioides</taxon>
    </lineage>
</organism>
<evidence type="ECO:0000256" key="2">
    <source>
        <dbReference type="ARBA" id="ARBA00023043"/>
    </source>
</evidence>
<dbReference type="PROSITE" id="PS50088">
    <property type="entry name" value="ANK_REPEAT"/>
    <property type="match status" value="1"/>
</dbReference>
<accession>A0ABR9RPV0</accession>
<evidence type="ECO:0000313" key="4">
    <source>
        <dbReference type="EMBL" id="MBE7323573.1"/>
    </source>
</evidence>
<dbReference type="Pfam" id="PF12796">
    <property type="entry name" value="Ank_2"/>
    <property type="match status" value="1"/>
</dbReference>
<evidence type="ECO:0000256" key="3">
    <source>
        <dbReference type="PROSITE-ProRule" id="PRU00023"/>
    </source>
</evidence>
<evidence type="ECO:0000313" key="5">
    <source>
        <dbReference type="Proteomes" id="UP000756387"/>
    </source>
</evidence>
<keyword evidence="5" id="KW-1185">Reference proteome</keyword>
<dbReference type="InterPro" id="IPR002110">
    <property type="entry name" value="Ankyrin_rpt"/>
</dbReference>
<dbReference type="PANTHER" id="PTHR24171">
    <property type="entry name" value="ANKYRIN REPEAT DOMAIN-CONTAINING PROTEIN 39-RELATED"/>
    <property type="match status" value="1"/>
</dbReference>
<dbReference type="Gene3D" id="1.25.40.20">
    <property type="entry name" value="Ankyrin repeat-containing domain"/>
    <property type="match status" value="1"/>
</dbReference>
<keyword evidence="2 3" id="KW-0040">ANK repeat</keyword>
<comment type="caution">
    <text evidence="4">The sequence shown here is derived from an EMBL/GenBank/DDBJ whole genome shotgun (WGS) entry which is preliminary data.</text>
</comment>
<feature type="repeat" description="ANK" evidence="3">
    <location>
        <begin position="39"/>
        <end position="71"/>
    </location>
</feature>
<gene>
    <name evidence="4" type="ORF">IEQ44_02760</name>
</gene>
<reference evidence="4 5" key="1">
    <citation type="submission" date="2020-10" db="EMBL/GenBank/DDBJ databases">
        <title>Nocardioides sp. isolated from sludge.</title>
        <authorList>
            <person name="Zhang X."/>
        </authorList>
    </citation>
    <scope>NUCLEOTIDE SEQUENCE [LARGE SCALE GENOMIC DNA]</scope>
    <source>
        <strain evidence="4 5">Y6</strain>
    </source>
</reference>